<evidence type="ECO:0000259" key="4">
    <source>
        <dbReference type="Pfam" id="PF10531"/>
    </source>
</evidence>
<name>A0A926GRG8_9RHOB</name>
<dbReference type="Proteomes" id="UP000608594">
    <property type="component" value="Unassembled WGS sequence"/>
</dbReference>
<dbReference type="InterPro" id="IPR049712">
    <property type="entry name" value="Poly_export"/>
</dbReference>
<keyword evidence="6" id="KW-1185">Reference proteome</keyword>
<dbReference type="PANTHER" id="PTHR33619">
    <property type="entry name" value="POLYSACCHARIDE EXPORT PROTEIN GFCE-RELATED"/>
    <property type="match status" value="1"/>
</dbReference>
<proteinExistence type="predicted"/>
<reference evidence="5" key="1">
    <citation type="submission" date="2020-08" db="EMBL/GenBank/DDBJ databases">
        <title>Paracoccus amoyensis sp. nov., isolated from the surface seawater at coast of Xiamen, Fujian.</title>
        <authorList>
            <person name="Lyu L."/>
        </authorList>
    </citation>
    <scope>NUCLEOTIDE SEQUENCE</scope>
    <source>
        <strain evidence="5">11-3</strain>
    </source>
</reference>
<feature type="signal peptide" evidence="2">
    <location>
        <begin position="1"/>
        <end position="29"/>
    </location>
</feature>
<protein>
    <submittedName>
        <fullName evidence="5">Polysaccharide export protein</fullName>
    </submittedName>
</protein>
<gene>
    <name evidence="5" type="ORF">H4P12_17905</name>
</gene>
<dbReference type="Gene3D" id="3.30.1950.10">
    <property type="entry name" value="wza like domain"/>
    <property type="match status" value="1"/>
</dbReference>
<evidence type="ECO:0000256" key="1">
    <source>
        <dbReference type="ARBA" id="ARBA00022729"/>
    </source>
</evidence>
<dbReference type="InterPro" id="IPR003715">
    <property type="entry name" value="Poly_export_N"/>
</dbReference>
<comment type="caution">
    <text evidence="5">The sequence shown here is derived from an EMBL/GenBank/DDBJ whole genome shotgun (WGS) entry which is preliminary data.</text>
</comment>
<evidence type="ECO:0000313" key="5">
    <source>
        <dbReference type="EMBL" id="MBC9248540.1"/>
    </source>
</evidence>
<sequence length="206" mass="21666">MKTLLRFILAPVLSIALVMVMAFAPAASAQQYGVRAGDRLEIQVVEDESLNRAVTVLPGGSITFPYAGNMNVGGQSATTIANRISQSLAGIMASPPTVFVNVVPIEPVPTAEEVEEAVINIYIMGEAAQPGAKAVLPGTTFLQALSQAGGLTPFAATKRIQLRRASMPGQVITVNYSAIMRGATMNLDPVLAEGDVIIVPERSLFE</sequence>
<dbReference type="PANTHER" id="PTHR33619:SF3">
    <property type="entry name" value="POLYSACCHARIDE EXPORT PROTEIN GFCE-RELATED"/>
    <property type="match status" value="1"/>
</dbReference>
<dbReference type="Pfam" id="PF02563">
    <property type="entry name" value="Poly_export"/>
    <property type="match status" value="1"/>
</dbReference>
<dbReference type="EMBL" id="JACOQL010000008">
    <property type="protein sequence ID" value="MBC9248540.1"/>
    <property type="molecule type" value="Genomic_DNA"/>
</dbReference>
<accession>A0A926GRG8</accession>
<dbReference type="RefSeq" id="WP_187795001.1">
    <property type="nucleotide sequence ID" value="NZ_JACOQL010000008.1"/>
</dbReference>
<evidence type="ECO:0000259" key="3">
    <source>
        <dbReference type="Pfam" id="PF02563"/>
    </source>
</evidence>
<dbReference type="InterPro" id="IPR019554">
    <property type="entry name" value="Soluble_ligand-bd"/>
</dbReference>
<evidence type="ECO:0000256" key="2">
    <source>
        <dbReference type="SAM" id="SignalP"/>
    </source>
</evidence>
<dbReference type="GO" id="GO:0015159">
    <property type="term" value="F:polysaccharide transmembrane transporter activity"/>
    <property type="evidence" value="ECO:0007669"/>
    <property type="project" value="InterPro"/>
</dbReference>
<dbReference type="Gene3D" id="3.10.560.10">
    <property type="entry name" value="Outer membrane lipoprotein wza domain like"/>
    <property type="match status" value="1"/>
</dbReference>
<feature type="domain" description="Polysaccharide export protein N-terminal" evidence="3">
    <location>
        <begin position="27"/>
        <end position="102"/>
    </location>
</feature>
<dbReference type="Pfam" id="PF10531">
    <property type="entry name" value="SLBB"/>
    <property type="match status" value="1"/>
</dbReference>
<dbReference type="AlphaFoldDB" id="A0A926GRG8"/>
<keyword evidence="1 2" id="KW-0732">Signal</keyword>
<organism evidence="5 6">
    <name type="scientific">Paracoccus amoyensis</name>
    <dbReference type="NCBI Taxonomy" id="2760093"/>
    <lineage>
        <taxon>Bacteria</taxon>
        <taxon>Pseudomonadati</taxon>
        <taxon>Pseudomonadota</taxon>
        <taxon>Alphaproteobacteria</taxon>
        <taxon>Rhodobacterales</taxon>
        <taxon>Paracoccaceae</taxon>
        <taxon>Paracoccus</taxon>
    </lineage>
</organism>
<feature type="chain" id="PRO_5037595408" evidence="2">
    <location>
        <begin position="30"/>
        <end position="206"/>
    </location>
</feature>
<evidence type="ECO:0000313" key="6">
    <source>
        <dbReference type="Proteomes" id="UP000608594"/>
    </source>
</evidence>
<feature type="domain" description="Soluble ligand binding" evidence="4">
    <location>
        <begin position="121"/>
        <end position="170"/>
    </location>
</feature>